<dbReference type="PANTHER" id="PTHR24393">
    <property type="entry name" value="ZINC FINGER PROTEIN"/>
    <property type="match status" value="1"/>
</dbReference>
<dbReference type="GO" id="GO:0000978">
    <property type="term" value="F:RNA polymerase II cis-regulatory region sequence-specific DNA binding"/>
    <property type="evidence" value="ECO:0007669"/>
    <property type="project" value="TreeGrafter"/>
</dbReference>
<feature type="domain" description="C2H2-type" evidence="9">
    <location>
        <begin position="334"/>
        <end position="361"/>
    </location>
</feature>
<feature type="non-terminal residue" evidence="10">
    <location>
        <position position="468"/>
    </location>
</feature>
<dbReference type="PROSITE" id="PS50157">
    <property type="entry name" value="ZINC_FINGER_C2H2_2"/>
    <property type="match status" value="5"/>
</dbReference>
<feature type="region of interest" description="Disordered" evidence="8">
    <location>
        <begin position="111"/>
        <end position="150"/>
    </location>
</feature>
<evidence type="ECO:0000256" key="6">
    <source>
        <dbReference type="ARBA" id="ARBA00023242"/>
    </source>
</evidence>
<feature type="domain" description="C2H2-type" evidence="9">
    <location>
        <begin position="435"/>
        <end position="462"/>
    </location>
</feature>
<protein>
    <submittedName>
        <fullName evidence="10">ZN287 protein</fullName>
    </submittedName>
</protein>
<keyword evidence="5" id="KW-0862">Zinc</keyword>
<comment type="similarity">
    <text evidence="1">Belongs to the krueppel C2H2-type zinc-finger protein family.</text>
</comment>
<dbReference type="GO" id="GO:0001228">
    <property type="term" value="F:DNA-binding transcription activator activity, RNA polymerase II-specific"/>
    <property type="evidence" value="ECO:0007669"/>
    <property type="project" value="TreeGrafter"/>
</dbReference>
<dbReference type="FunFam" id="3.30.160.60:FF:002343">
    <property type="entry name" value="Zinc finger protein 33A"/>
    <property type="match status" value="1"/>
</dbReference>
<evidence type="ECO:0000313" key="10">
    <source>
        <dbReference type="EMBL" id="NXJ30284.1"/>
    </source>
</evidence>
<reference evidence="10 11" key="1">
    <citation type="submission" date="2019-09" db="EMBL/GenBank/DDBJ databases">
        <title>Bird 10,000 Genomes (B10K) Project - Family phase.</title>
        <authorList>
            <person name="Zhang G."/>
        </authorList>
    </citation>
    <scope>NUCLEOTIDE SEQUENCE [LARGE SCALE GENOMIC DNA]</scope>
    <source>
        <strain evidence="10">B10K-DU-001-48</strain>
        <tissue evidence="10">Muscle</tissue>
    </source>
</reference>
<feature type="domain" description="C2H2-type" evidence="9">
    <location>
        <begin position="362"/>
        <end position="384"/>
    </location>
</feature>
<dbReference type="GO" id="GO:0008270">
    <property type="term" value="F:zinc ion binding"/>
    <property type="evidence" value="ECO:0007669"/>
    <property type="project" value="UniProtKB-KW"/>
</dbReference>
<feature type="region of interest" description="Disordered" evidence="8">
    <location>
        <begin position="253"/>
        <end position="280"/>
    </location>
</feature>
<dbReference type="PROSITE" id="PS00028">
    <property type="entry name" value="ZINC_FINGER_C2H2_1"/>
    <property type="match status" value="5"/>
</dbReference>
<evidence type="ECO:0000259" key="9">
    <source>
        <dbReference type="PROSITE" id="PS50157"/>
    </source>
</evidence>
<evidence type="ECO:0000256" key="7">
    <source>
        <dbReference type="PROSITE-ProRule" id="PRU00042"/>
    </source>
</evidence>
<feature type="domain" description="C2H2-type" evidence="9">
    <location>
        <begin position="407"/>
        <end position="434"/>
    </location>
</feature>
<dbReference type="InterPro" id="IPR013087">
    <property type="entry name" value="Znf_C2H2_type"/>
</dbReference>
<evidence type="ECO:0000256" key="2">
    <source>
        <dbReference type="ARBA" id="ARBA00022723"/>
    </source>
</evidence>
<organism evidence="10 11">
    <name type="scientific">Dicrurus megarhynchus</name>
    <dbReference type="NCBI Taxonomy" id="450177"/>
    <lineage>
        <taxon>Eukaryota</taxon>
        <taxon>Metazoa</taxon>
        <taxon>Chordata</taxon>
        <taxon>Craniata</taxon>
        <taxon>Vertebrata</taxon>
        <taxon>Euteleostomi</taxon>
        <taxon>Archelosauria</taxon>
        <taxon>Archosauria</taxon>
        <taxon>Dinosauria</taxon>
        <taxon>Saurischia</taxon>
        <taxon>Theropoda</taxon>
        <taxon>Coelurosauria</taxon>
        <taxon>Aves</taxon>
        <taxon>Neognathae</taxon>
        <taxon>Neoaves</taxon>
        <taxon>Telluraves</taxon>
        <taxon>Australaves</taxon>
        <taxon>Passeriformes</taxon>
        <taxon>Corvoidea</taxon>
        <taxon>Dicruridae</taxon>
        <taxon>Dicrurus</taxon>
    </lineage>
</organism>
<keyword evidence="6" id="KW-0539">Nucleus</keyword>
<proteinExistence type="inferred from homology"/>
<comment type="caution">
    <text evidence="10">The sequence shown here is derived from an EMBL/GenBank/DDBJ whole genome shotgun (WGS) entry which is preliminary data.</text>
</comment>
<dbReference type="FunFam" id="3.30.160.60:FF:000446">
    <property type="entry name" value="Zinc finger protein"/>
    <property type="match status" value="2"/>
</dbReference>
<feature type="domain" description="C2H2-type" evidence="9">
    <location>
        <begin position="306"/>
        <end position="333"/>
    </location>
</feature>
<evidence type="ECO:0000256" key="5">
    <source>
        <dbReference type="ARBA" id="ARBA00022833"/>
    </source>
</evidence>
<dbReference type="InterPro" id="IPR036236">
    <property type="entry name" value="Znf_C2H2_sf"/>
</dbReference>
<dbReference type="SMART" id="SM00355">
    <property type="entry name" value="ZnF_C2H2"/>
    <property type="match status" value="5"/>
</dbReference>
<evidence type="ECO:0000313" key="11">
    <source>
        <dbReference type="Proteomes" id="UP000537234"/>
    </source>
</evidence>
<name>A0A7L0A8K5_9CORV</name>
<dbReference type="Pfam" id="PF00096">
    <property type="entry name" value="zf-C2H2"/>
    <property type="match status" value="4"/>
</dbReference>
<dbReference type="Proteomes" id="UP000537234">
    <property type="component" value="Unassembled WGS sequence"/>
</dbReference>
<dbReference type="AlphaFoldDB" id="A0A7L0A8K5"/>
<keyword evidence="11" id="KW-1185">Reference proteome</keyword>
<accession>A0A7L0A8K5</accession>
<dbReference type="GO" id="GO:0005634">
    <property type="term" value="C:nucleus"/>
    <property type="evidence" value="ECO:0007669"/>
    <property type="project" value="TreeGrafter"/>
</dbReference>
<evidence type="ECO:0000256" key="1">
    <source>
        <dbReference type="ARBA" id="ARBA00006991"/>
    </source>
</evidence>
<gene>
    <name evidence="10" type="primary">Znf287</name>
    <name evidence="10" type="ORF">DICMEG_R06070</name>
</gene>
<evidence type="ECO:0000256" key="4">
    <source>
        <dbReference type="ARBA" id="ARBA00022771"/>
    </source>
</evidence>
<sequence length="468" mass="50969">ARLTALLRDNSRRLRRIQRQLRRCRCGGTRTGTGTGTVQERTRVLAAGKGEAGALPEQELGSVDSRELRGIAGKGNYEAMVPLVACVIGCPGIPGLPFGWSPPSALYPIAPSFPGPEDAGSKPALLPPAEDREDPGTPGLPEKGAVPGQLGDSETIVIKMEEQQPQEDRAELLALPMAPEVRLDEEVPLSQEEPVSWESHGVAGPKVAGAGLGEFCLGEFKPVVVPVEAHPAPGLPFPTEQPFALAQGMPLGEDPAAEVASPQPGWEQQSPQDDPRVLPSGWKSVRLTRNLLARQQSRARKSNGSFICTSCGKSLAHHAALLRHQRLHTGERPFQCPACGKSFNEKSNLNKHYRIHTGERPYRCPACGKGFVQKHHLQKHQRIHGPQLRSAWPGRPARASAAGERLYRCIECTESVPQKASLEEHQRRHTQQRPFQCHGCTKSFRHRQSLNHHQKVHALATSPASSLP</sequence>
<dbReference type="FunFam" id="3.30.160.60:FF:001325">
    <property type="entry name" value="zinc finger protein 200"/>
    <property type="match status" value="1"/>
</dbReference>
<feature type="non-terminal residue" evidence="10">
    <location>
        <position position="1"/>
    </location>
</feature>
<dbReference type="PANTHER" id="PTHR24393:SF100">
    <property type="entry name" value="ZINC FINGER PROTEIN-RELATED"/>
    <property type="match status" value="1"/>
</dbReference>
<dbReference type="EMBL" id="VXAD01013014">
    <property type="protein sequence ID" value="NXJ30284.1"/>
    <property type="molecule type" value="Genomic_DNA"/>
</dbReference>
<dbReference type="Gene3D" id="3.30.160.60">
    <property type="entry name" value="Classic Zinc Finger"/>
    <property type="match status" value="5"/>
</dbReference>
<keyword evidence="3" id="KW-0677">Repeat</keyword>
<evidence type="ECO:0000256" key="3">
    <source>
        <dbReference type="ARBA" id="ARBA00022737"/>
    </source>
</evidence>
<keyword evidence="2" id="KW-0479">Metal-binding</keyword>
<keyword evidence="4 7" id="KW-0863">Zinc-finger</keyword>
<evidence type="ECO:0000256" key="8">
    <source>
        <dbReference type="SAM" id="MobiDB-lite"/>
    </source>
</evidence>
<dbReference type="SUPFAM" id="SSF57667">
    <property type="entry name" value="beta-beta-alpha zinc fingers"/>
    <property type="match status" value="3"/>
</dbReference>